<organism evidence="1 2">
    <name type="scientific">Cryobacterium adonitolivorans</name>
    <dbReference type="NCBI Taxonomy" id="1259189"/>
    <lineage>
        <taxon>Bacteria</taxon>
        <taxon>Bacillati</taxon>
        <taxon>Actinomycetota</taxon>
        <taxon>Actinomycetes</taxon>
        <taxon>Micrococcales</taxon>
        <taxon>Microbacteriaceae</taxon>
        <taxon>Cryobacterium</taxon>
    </lineage>
</organism>
<sequence length="74" mass="8016">MRAGTFELVVSTVLSPALVAAFDGFTVSRIDSGRTYLVGWVDDQARLNGLLELMADLTIELVSVNRIPDVSMSD</sequence>
<dbReference type="EMBL" id="SOFL01000002">
    <property type="protein sequence ID" value="TFC06908.1"/>
    <property type="molecule type" value="Genomic_DNA"/>
</dbReference>
<dbReference type="AlphaFoldDB" id="A0A4R8WFF1"/>
<gene>
    <name evidence="1" type="ORF">E3O42_00510</name>
</gene>
<accession>A0A4R8WFF1</accession>
<comment type="caution">
    <text evidence="1">The sequence shown here is derived from an EMBL/GenBank/DDBJ whole genome shotgun (WGS) entry which is preliminary data.</text>
</comment>
<dbReference type="OrthoDB" id="5076493at2"/>
<reference evidence="1 2" key="1">
    <citation type="submission" date="2019-03" db="EMBL/GenBank/DDBJ databases">
        <title>Genomics of glacier-inhabiting Cryobacterium strains.</title>
        <authorList>
            <person name="Liu Q."/>
            <person name="Xin Y.-H."/>
        </authorList>
    </citation>
    <scope>NUCLEOTIDE SEQUENCE [LARGE SCALE GENOMIC DNA]</scope>
    <source>
        <strain evidence="1 2">RHLS22-1</strain>
    </source>
</reference>
<evidence type="ECO:0000313" key="2">
    <source>
        <dbReference type="Proteomes" id="UP000297907"/>
    </source>
</evidence>
<name>A0A4R8WFF1_9MICO</name>
<protein>
    <submittedName>
        <fullName evidence="1">Uncharacterized protein</fullName>
    </submittedName>
</protein>
<proteinExistence type="predicted"/>
<keyword evidence="2" id="KW-1185">Reference proteome</keyword>
<evidence type="ECO:0000313" key="1">
    <source>
        <dbReference type="EMBL" id="TFC06908.1"/>
    </source>
</evidence>
<dbReference type="RefSeq" id="WP_134451992.1">
    <property type="nucleotide sequence ID" value="NZ_SOFL01000002.1"/>
</dbReference>
<dbReference type="Proteomes" id="UP000297907">
    <property type="component" value="Unassembled WGS sequence"/>
</dbReference>